<name>A0ABS1H7P0_9BACL</name>
<dbReference type="PROSITE" id="PS51257">
    <property type="entry name" value="PROKAR_LIPOPROTEIN"/>
    <property type="match status" value="1"/>
</dbReference>
<organism evidence="1 2">
    <name type="scientific">Viridibacillus soli</name>
    <dbReference type="NCBI Taxonomy" id="2798301"/>
    <lineage>
        <taxon>Bacteria</taxon>
        <taxon>Bacillati</taxon>
        <taxon>Bacillota</taxon>
        <taxon>Bacilli</taxon>
        <taxon>Bacillales</taxon>
        <taxon>Caryophanaceae</taxon>
        <taxon>Viridibacillus</taxon>
    </lineage>
</organism>
<proteinExistence type="predicted"/>
<dbReference type="EMBL" id="JAEOAH010000013">
    <property type="protein sequence ID" value="MBK3495314.1"/>
    <property type="molecule type" value="Genomic_DNA"/>
</dbReference>
<reference evidence="1 2" key="1">
    <citation type="submission" date="2020-12" db="EMBL/GenBank/DDBJ databases">
        <title>YIM B01967 draft genome.</title>
        <authorList>
            <person name="Yan X."/>
        </authorList>
    </citation>
    <scope>NUCLEOTIDE SEQUENCE [LARGE SCALE GENOMIC DNA]</scope>
    <source>
        <strain evidence="1 2">YIM B01967</strain>
    </source>
</reference>
<accession>A0ABS1H7P0</accession>
<keyword evidence="2" id="KW-1185">Reference proteome</keyword>
<dbReference type="InterPro" id="IPR021598">
    <property type="entry name" value="DUF3221"/>
</dbReference>
<protein>
    <submittedName>
        <fullName evidence="1">DUF3221 domain-containing protein</fullName>
    </submittedName>
</protein>
<sequence length="106" mass="11979">MKKYLIFLLILCLALVGCNRKDKDEPFGGFDIKGDIIEVDEKENRILIEDEDKGLIWISLNDNGNIKRYEEGENVVVWIDGGIDTSSPASAKALNIEFTTPKDLYN</sequence>
<evidence type="ECO:0000313" key="1">
    <source>
        <dbReference type="EMBL" id="MBK3495314.1"/>
    </source>
</evidence>
<dbReference type="Pfam" id="PF11518">
    <property type="entry name" value="DUF3221"/>
    <property type="match status" value="1"/>
</dbReference>
<dbReference type="Proteomes" id="UP000618943">
    <property type="component" value="Unassembled WGS sequence"/>
</dbReference>
<dbReference type="RefSeq" id="WP_200749058.1">
    <property type="nucleotide sequence ID" value="NZ_JAEOAH010000013.1"/>
</dbReference>
<evidence type="ECO:0000313" key="2">
    <source>
        <dbReference type="Proteomes" id="UP000618943"/>
    </source>
</evidence>
<gene>
    <name evidence="1" type="ORF">JFL43_10710</name>
</gene>
<comment type="caution">
    <text evidence="1">The sequence shown here is derived from an EMBL/GenBank/DDBJ whole genome shotgun (WGS) entry which is preliminary data.</text>
</comment>